<dbReference type="InterPro" id="IPR036249">
    <property type="entry name" value="Thioredoxin-like_sf"/>
</dbReference>
<dbReference type="Gene3D" id="3.40.30.10">
    <property type="entry name" value="Glutaredoxin"/>
    <property type="match status" value="1"/>
</dbReference>
<dbReference type="PANTHER" id="PTHR12151:SF25">
    <property type="entry name" value="LINALOOL DEHYDRATASE_ISOMERASE DOMAIN-CONTAINING PROTEIN"/>
    <property type="match status" value="1"/>
</dbReference>
<evidence type="ECO:0000259" key="3">
    <source>
        <dbReference type="PROSITE" id="PS51352"/>
    </source>
</evidence>
<dbReference type="PROSITE" id="PS51352">
    <property type="entry name" value="THIOREDOXIN_2"/>
    <property type="match status" value="1"/>
</dbReference>
<dbReference type="Pfam" id="PF02630">
    <property type="entry name" value="SCO1-SenC"/>
    <property type="match status" value="1"/>
</dbReference>
<organism evidence="4">
    <name type="scientific">marine metagenome</name>
    <dbReference type="NCBI Taxonomy" id="408172"/>
    <lineage>
        <taxon>unclassified sequences</taxon>
        <taxon>metagenomes</taxon>
        <taxon>ecological metagenomes</taxon>
    </lineage>
</organism>
<dbReference type="PANTHER" id="PTHR12151">
    <property type="entry name" value="ELECTRON TRANSPORT PROTIN SCO1/SENC FAMILY MEMBER"/>
    <property type="match status" value="1"/>
</dbReference>
<sequence length="178" mass="20219">MTALFVLREATESKIQSLNVISNVPNFELTNFNGEIFSDNNLNEKITIISFIFTRCEGACPIMSKNFSILQTRFENSDLVQFVSITVDPEYDSDSILKSFSNQYSNNDNWYFLRGDILDIIALSENGFFLSASLLPGGHSTRFVLVDQKKQIRKFYEGTVDANVMELQNDIVTLINQS</sequence>
<evidence type="ECO:0000256" key="2">
    <source>
        <dbReference type="ARBA" id="ARBA00023008"/>
    </source>
</evidence>
<dbReference type="InterPro" id="IPR003782">
    <property type="entry name" value="SCO1/SenC"/>
</dbReference>
<dbReference type="CDD" id="cd02968">
    <property type="entry name" value="SCO"/>
    <property type="match status" value="1"/>
</dbReference>
<proteinExistence type="inferred from homology"/>
<dbReference type="InterPro" id="IPR013766">
    <property type="entry name" value="Thioredoxin_domain"/>
</dbReference>
<dbReference type="EMBL" id="UINC01001004">
    <property type="protein sequence ID" value="SUZ67140.1"/>
    <property type="molecule type" value="Genomic_DNA"/>
</dbReference>
<dbReference type="AlphaFoldDB" id="A0A381PJK9"/>
<gene>
    <name evidence="4" type="ORF">METZ01_LOCUS19994</name>
</gene>
<accession>A0A381PJK9</accession>
<name>A0A381PJK9_9ZZZZ</name>
<evidence type="ECO:0000256" key="1">
    <source>
        <dbReference type="ARBA" id="ARBA00010996"/>
    </source>
</evidence>
<comment type="similarity">
    <text evidence="1">Belongs to the SCO1/2 family.</text>
</comment>
<dbReference type="SUPFAM" id="SSF52833">
    <property type="entry name" value="Thioredoxin-like"/>
    <property type="match status" value="1"/>
</dbReference>
<keyword evidence="2" id="KW-0186">Copper</keyword>
<reference evidence="4" key="1">
    <citation type="submission" date="2018-05" db="EMBL/GenBank/DDBJ databases">
        <authorList>
            <person name="Lanie J.A."/>
            <person name="Ng W.-L."/>
            <person name="Kazmierczak K.M."/>
            <person name="Andrzejewski T.M."/>
            <person name="Davidsen T.M."/>
            <person name="Wayne K.J."/>
            <person name="Tettelin H."/>
            <person name="Glass J.I."/>
            <person name="Rusch D."/>
            <person name="Podicherti R."/>
            <person name="Tsui H.-C.T."/>
            <person name="Winkler M.E."/>
        </authorList>
    </citation>
    <scope>NUCLEOTIDE SEQUENCE</scope>
</reference>
<evidence type="ECO:0000313" key="4">
    <source>
        <dbReference type="EMBL" id="SUZ67140.1"/>
    </source>
</evidence>
<protein>
    <recommendedName>
        <fullName evidence="3">Thioredoxin domain-containing protein</fullName>
    </recommendedName>
</protein>
<feature type="domain" description="Thioredoxin" evidence="3">
    <location>
        <begin position="18"/>
        <end position="176"/>
    </location>
</feature>